<dbReference type="PANTHER" id="PTHR33258:SF1">
    <property type="entry name" value="TRANSPOSASE INSL FOR INSERTION SEQUENCE ELEMENT IS186A-RELATED"/>
    <property type="match status" value="1"/>
</dbReference>
<dbReference type="AlphaFoldDB" id="Q8TM13"/>
<accession>Q8TM13</accession>
<dbReference type="GO" id="GO:0003677">
    <property type="term" value="F:DNA binding"/>
    <property type="evidence" value="ECO:0007669"/>
    <property type="project" value="UniProtKB-KW"/>
</dbReference>
<dbReference type="InParanoid" id="Q8TM13"/>
<comment type="similarity">
    <text evidence="1">Belongs to the transposase 11 family.</text>
</comment>
<dbReference type="Pfam" id="PF01609">
    <property type="entry name" value="DDE_Tnp_1"/>
    <property type="match status" value="1"/>
</dbReference>
<evidence type="ECO:0000313" key="7">
    <source>
        <dbReference type="Proteomes" id="UP000002487"/>
    </source>
</evidence>
<dbReference type="NCBIfam" id="NF033592">
    <property type="entry name" value="transpos_IS4_1"/>
    <property type="match status" value="1"/>
</dbReference>
<reference evidence="6 7" key="1">
    <citation type="journal article" date="2002" name="Genome Res.">
        <title>The genome of Methanosarcina acetivorans reveals extensive metabolic and physiological diversity.</title>
        <authorList>
            <person name="Galagan J.E."/>
            <person name="Nusbaum C."/>
            <person name="Roy A."/>
            <person name="Endrizzi M.G."/>
            <person name="Macdonald P."/>
            <person name="FitzHugh W."/>
            <person name="Calvo S."/>
            <person name="Engels R."/>
            <person name="Smirnov S."/>
            <person name="Atnoor D."/>
            <person name="Brown A."/>
            <person name="Allen N."/>
            <person name="Naylor J."/>
            <person name="Stange-Thomann N."/>
            <person name="DeArellano K."/>
            <person name="Johnson R."/>
            <person name="Linton L."/>
            <person name="McEwan P."/>
            <person name="McKernan K."/>
            <person name="Talamas J."/>
            <person name="Tirrell A."/>
            <person name="Ye W."/>
            <person name="Zimmer A."/>
            <person name="Barber R.D."/>
            <person name="Cann I."/>
            <person name="Graham D.E."/>
            <person name="Grahame D.A."/>
            <person name="Guss A."/>
            <person name="Hedderich R."/>
            <person name="Ingram-Smith C."/>
            <person name="Kuettner C.H."/>
            <person name="Krzycki J.A."/>
            <person name="Leigh J.A."/>
            <person name="Li W."/>
            <person name="Liu J."/>
            <person name="Mukhopadhyay B."/>
            <person name="Reeve J.N."/>
            <person name="Smith K."/>
            <person name="Springer T.A."/>
            <person name="Umayam L.A."/>
            <person name="White O."/>
            <person name="White R.H."/>
            <person name="de Macario E.C."/>
            <person name="Ferry J.G."/>
            <person name="Jarrell K.F."/>
            <person name="Jing H."/>
            <person name="Macario A.J.L."/>
            <person name="Paulsen I."/>
            <person name="Pritchett M."/>
            <person name="Sowers K.R."/>
            <person name="Swanson R.V."/>
            <person name="Zinder S.H."/>
            <person name="Lander E."/>
            <person name="Metcalf W.W."/>
            <person name="Birren B."/>
        </authorList>
    </citation>
    <scope>NUCLEOTIDE SEQUENCE [LARGE SCALE GENOMIC DNA]</scope>
    <source>
        <strain evidence="7">ATCC 35395 / DSM 2834 / JCM 12185 / C2A</strain>
    </source>
</reference>
<dbReference type="EnsemblBacteria" id="AAM06236">
    <property type="protein sequence ID" value="AAM06236"/>
    <property type="gene ID" value="MA_2857"/>
</dbReference>
<dbReference type="STRING" id="188937.MA_2857"/>
<name>Q8TM13_METAC</name>
<keyword evidence="4" id="KW-0233">DNA recombination</keyword>
<dbReference type="GO" id="GO:0004803">
    <property type="term" value="F:transposase activity"/>
    <property type="evidence" value="ECO:0007669"/>
    <property type="project" value="InterPro"/>
</dbReference>
<gene>
    <name evidence="6" type="ordered locus">MA_2857</name>
</gene>
<evidence type="ECO:0000256" key="4">
    <source>
        <dbReference type="ARBA" id="ARBA00023172"/>
    </source>
</evidence>
<dbReference type="HOGENOM" id="CLU_042765_2_0_2"/>
<feature type="domain" description="Transposase IS4-like" evidence="5">
    <location>
        <begin position="30"/>
        <end position="204"/>
    </location>
</feature>
<proteinExistence type="inferred from homology"/>
<sequence>MGVMVSAVANGPKTVALYSEKTAEIKTLKIGPWIKDRILLVDLGFYKNQMFARVEENGGYFVSRIMKNMDLIVVSVEEGLSKTKSKEFAGKTVSECIKQLSGKDLDAVVKITFKRRTYKGKQKQDEMNVRLVAIYNSEEENFHIYITNIQKNVLNAKDIAKLYGARWDIELLFKELKSKYVLDVLETKNVQVIEALLWTAMLTLIVSRRIYSIVKNSTAYSIVKNSQLSLKRWCDILKRDGV</sequence>
<dbReference type="InterPro" id="IPR002559">
    <property type="entry name" value="Transposase_11"/>
</dbReference>
<evidence type="ECO:0000256" key="2">
    <source>
        <dbReference type="ARBA" id="ARBA00022578"/>
    </source>
</evidence>
<keyword evidence="7" id="KW-1185">Reference proteome</keyword>
<dbReference type="PANTHER" id="PTHR33258">
    <property type="entry name" value="TRANSPOSASE INSL FOR INSERTION SEQUENCE ELEMENT IS186A-RELATED"/>
    <property type="match status" value="1"/>
</dbReference>
<dbReference type="InterPro" id="IPR047952">
    <property type="entry name" value="Transpos_IS4"/>
</dbReference>
<dbReference type="GO" id="GO:0006313">
    <property type="term" value="P:DNA transposition"/>
    <property type="evidence" value="ECO:0007669"/>
    <property type="project" value="InterPro"/>
</dbReference>
<dbReference type="Gene3D" id="3.90.350.10">
    <property type="entry name" value="Transposase Inhibitor Protein From Tn5, Chain A, domain 1"/>
    <property type="match status" value="1"/>
</dbReference>
<dbReference type="EMBL" id="AE010299">
    <property type="protein sequence ID" value="AAM06236.1"/>
    <property type="molecule type" value="Genomic_DNA"/>
</dbReference>
<dbReference type="KEGG" id="mac:MA_2857"/>
<dbReference type="SUPFAM" id="SSF53098">
    <property type="entry name" value="Ribonuclease H-like"/>
    <property type="match status" value="1"/>
</dbReference>
<dbReference type="InterPro" id="IPR012337">
    <property type="entry name" value="RNaseH-like_sf"/>
</dbReference>
<organism evidence="6 7">
    <name type="scientific">Methanosarcina acetivorans (strain ATCC 35395 / DSM 2834 / JCM 12185 / C2A)</name>
    <dbReference type="NCBI Taxonomy" id="188937"/>
    <lineage>
        <taxon>Archaea</taxon>
        <taxon>Methanobacteriati</taxon>
        <taxon>Methanobacteriota</taxon>
        <taxon>Stenosarchaea group</taxon>
        <taxon>Methanomicrobia</taxon>
        <taxon>Methanosarcinales</taxon>
        <taxon>Methanosarcinaceae</taxon>
        <taxon>Methanosarcina</taxon>
    </lineage>
</organism>
<keyword evidence="2" id="KW-0815">Transposition</keyword>
<evidence type="ECO:0000256" key="3">
    <source>
        <dbReference type="ARBA" id="ARBA00023125"/>
    </source>
</evidence>
<evidence type="ECO:0000259" key="5">
    <source>
        <dbReference type="Pfam" id="PF01609"/>
    </source>
</evidence>
<dbReference type="Proteomes" id="UP000002487">
    <property type="component" value="Chromosome"/>
</dbReference>
<dbReference type="PhylomeDB" id="Q8TM13"/>
<protein>
    <recommendedName>
        <fullName evidence="5">Transposase IS4-like domain-containing protein</fullName>
    </recommendedName>
</protein>
<keyword evidence="3" id="KW-0238">DNA-binding</keyword>
<evidence type="ECO:0000313" key="6">
    <source>
        <dbReference type="EMBL" id="AAM06236.1"/>
    </source>
</evidence>
<evidence type="ECO:0000256" key="1">
    <source>
        <dbReference type="ARBA" id="ARBA00010075"/>
    </source>
</evidence>